<dbReference type="GO" id="GO:0008033">
    <property type="term" value="P:tRNA processing"/>
    <property type="evidence" value="ECO:0007669"/>
    <property type="project" value="UniProtKB-KW"/>
</dbReference>
<feature type="domain" description="tRNA-splicing endonuclease subunit Sen54 N-terminal" evidence="4">
    <location>
        <begin position="46"/>
        <end position="104"/>
    </location>
</feature>
<evidence type="ECO:0000256" key="3">
    <source>
        <dbReference type="SAM" id="MobiDB-lite"/>
    </source>
</evidence>
<dbReference type="PANTHER" id="PTHR21027:SF1">
    <property type="entry name" value="TRNA-SPLICING ENDONUCLEASE SUBUNIT SEN54"/>
    <property type="match status" value="1"/>
</dbReference>
<dbReference type="Proteomes" id="UP001497457">
    <property type="component" value="Chromosome 5rd"/>
</dbReference>
<keyword evidence="6" id="KW-1185">Reference proteome</keyword>
<accession>A0ABC9EVB9</accession>
<feature type="region of interest" description="Disordered" evidence="3">
    <location>
        <begin position="1"/>
        <end position="29"/>
    </location>
</feature>
<comment type="similarity">
    <text evidence="1">Belongs to the SEN54 family.</text>
</comment>
<evidence type="ECO:0000313" key="6">
    <source>
        <dbReference type="Proteomes" id="UP001497457"/>
    </source>
</evidence>
<dbReference type="Pfam" id="PF12928">
    <property type="entry name" value="tRNA_int_end_N2"/>
    <property type="match status" value="1"/>
</dbReference>
<reference evidence="5" key="1">
    <citation type="submission" date="2024-10" db="EMBL/GenBank/DDBJ databases">
        <authorList>
            <person name="Ryan C."/>
        </authorList>
    </citation>
    <scope>NUCLEOTIDE SEQUENCE [LARGE SCALE GENOMIC DNA]</scope>
</reference>
<evidence type="ECO:0000259" key="4">
    <source>
        <dbReference type="Pfam" id="PF12928"/>
    </source>
</evidence>
<name>A0ABC9EVB9_9POAL</name>
<evidence type="ECO:0000256" key="1">
    <source>
        <dbReference type="ARBA" id="ARBA00005736"/>
    </source>
</evidence>
<protein>
    <recommendedName>
        <fullName evidence="4">tRNA-splicing endonuclease subunit Sen54 N-terminal domain-containing protein</fullName>
    </recommendedName>
</protein>
<dbReference type="InterPro" id="IPR024337">
    <property type="entry name" value="tRNA_splic_suSen54"/>
</dbReference>
<dbReference type="InterPro" id="IPR024336">
    <property type="entry name" value="tRNA_splic_suSen54_N"/>
</dbReference>
<organism evidence="5 6">
    <name type="scientific">Urochloa decumbens</name>
    <dbReference type="NCBI Taxonomy" id="240449"/>
    <lineage>
        <taxon>Eukaryota</taxon>
        <taxon>Viridiplantae</taxon>
        <taxon>Streptophyta</taxon>
        <taxon>Embryophyta</taxon>
        <taxon>Tracheophyta</taxon>
        <taxon>Spermatophyta</taxon>
        <taxon>Magnoliopsida</taxon>
        <taxon>Liliopsida</taxon>
        <taxon>Poales</taxon>
        <taxon>Poaceae</taxon>
        <taxon>PACMAD clade</taxon>
        <taxon>Panicoideae</taxon>
        <taxon>Panicodae</taxon>
        <taxon>Paniceae</taxon>
        <taxon>Melinidinae</taxon>
        <taxon>Urochloa</taxon>
    </lineage>
</organism>
<dbReference type="EMBL" id="OZ075115">
    <property type="protein sequence ID" value="CAL5063526.1"/>
    <property type="molecule type" value="Genomic_DNA"/>
</dbReference>
<dbReference type="PANTHER" id="PTHR21027">
    <property type="entry name" value="TRNA-SPLICING ENDONUCLEASE SUBUNIT SEN54"/>
    <property type="match status" value="1"/>
</dbReference>
<dbReference type="AlphaFoldDB" id="A0ABC9EVB9"/>
<sequence length="273" mass="29826">MATATTTVGEARQKSRAPAGAAAAGYDDGEEHHLNPFDPASSAKSKIQLRNVVSRAQWVEEAGAAEVLESKGNLWLTTGVTRGSKLFYNIEEIGFLVERRALILLNEKDETIGKEVIYGKIAGGKYGCSWDAFQAYKHLKSLGYIVGRYGVPWTMKNSGTCDTTVPPASLVHTDQSFNRAAGTCRDITKLLKEMHIDGISPSFEVYLPNSKFKKSAPGAPSFLLCLLRNKPPSRVELETVEINFEGIPLKYCHVDNGRVSCLSFDKATLPSLP</sequence>
<gene>
    <name evidence="5" type="ORF">URODEC1_LOCUS98945</name>
</gene>
<proteinExistence type="inferred from homology"/>
<evidence type="ECO:0000313" key="5">
    <source>
        <dbReference type="EMBL" id="CAL5063526.1"/>
    </source>
</evidence>
<keyword evidence="2" id="KW-0819">tRNA processing</keyword>
<evidence type="ECO:0000256" key="2">
    <source>
        <dbReference type="ARBA" id="ARBA00022694"/>
    </source>
</evidence>